<protein>
    <submittedName>
        <fullName evidence="3">Acyl-coenzyme A thioesterase PaaI</fullName>
        <ecNumber evidence="3">3.1.2.-</ecNumber>
    </submittedName>
</protein>
<evidence type="ECO:0000313" key="3">
    <source>
        <dbReference type="EMBL" id="QGU03213.1"/>
    </source>
</evidence>
<dbReference type="PANTHER" id="PTHR42856:SF1">
    <property type="entry name" value="ACYL-COENZYME A THIOESTERASE PAAI"/>
    <property type="match status" value="1"/>
</dbReference>
<dbReference type="PANTHER" id="PTHR42856">
    <property type="entry name" value="ACYL-COENZYME A THIOESTERASE PAAI"/>
    <property type="match status" value="1"/>
</dbReference>
<dbReference type="InterPro" id="IPR006683">
    <property type="entry name" value="Thioestr_dom"/>
</dbReference>
<accession>A0A6B8VGE0</accession>
<dbReference type="InterPro" id="IPR052723">
    <property type="entry name" value="Acyl-CoA_thioesterase_PaaI"/>
</dbReference>
<dbReference type="RefSeq" id="WP_156193526.1">
    <property type="nucleotide sequence ID" value="NZ_CP046452.1"/>
</dbReference>
<dbReference type="Pfam" id="PF03061">
    <property type="entry name" value="4HBT"/>
    <property type="match status" value="1"/>
</dbReference>
<dbReference type="CDD" id="cd03443">
    <property type="entry name" value="PaaI_thioesterase"/>
    <property type="match status" value="1"/>
</dbReference>
<reference evidence="4" key="1">
    <citation type="submission" date="2019-11" db="EMBL/GenBank/DDBJ databases">
        <title>Complete genome sequence of Corynebacterium kalinowskii 1959, a novel Corynebacterium species isolated from soil of a small paddock in Vilsendorf, Germany.</title>
        <authorList>
            <person name="Schaffert L."/>
            <person name="Ruwe M."/>
            <person name="Milse J."/>
            <person name="Hanuschka K."/>
            <person name="Ortseifen V."/>
            <person name="Droste J."/>
            <person name="Brandt D."/>
            <person name="Schlueter L."/>
            <person name="Kutter Y."/>
            <person name="Vinke S."/>
            <person name="Viehoefer P."/>
            <person name="Jacob L."/>
            <person name="Luebke N.-C."/>
            <person name="Schulte-Berndt E."/>
            <person name="Hain C."/>
            <person name="Linder M."/>
            <person name="Schmidt P."/>
            <person name="Wollenschlaeger L."/>
            <person name="Luttermann T."/>
            <person name="Thieme E."/>
            <person name="Hassa J."/>
            <person name="Haak M."/>
            <person name="Wittchen M."/>
            <person name="Mentz A."/>
            <person name="Persicke M."/>
            <person name="Busche T."/>
            <person name="Ruckert C."/>
        </authorList>
    </citation>
    <scope>NUCLEOTIDE SEQUENCE [LARGE SCALE GENOMIC DNA]</scope>
    <source>
        <strain evidence="4">1959</strain>
    </source>
</reference>
<proteinExistence type="predicted"/>
<evidence type="ECO:0000313" key="4">
    <source>
        <dbReference type="Proteomes" id="UP000427071"/>
    </source>
</evidence>
<keyword evidence="1 3" id="KW-0378">Hydrolase</keyword>
<dbReference type="GO" id="GO:0016289">
    <property type="term" value="F:acyl-CoA hydrolase activity"/>
    <property type="evidence" value="ECO:0007669"/>
    <property type="project" value="TreeGrafter"/>
</dbReference>
<sequence>MTYQILSPKIATGDQFAHVRTMFNNDHASNDLGLKITQLSDGLCAGSMAIQERFCNGHGSIHGGYLFAFADSLFAGACNTDGDVAVATHNSIHYIAPAFTGQQLDGIARRSHQWGRNGFVDVEVTCEGKPIASFRGTFRVLPGKPTRR</sequence>
<gene>
    <name evidence="3" type="primary">paaI</name>
    <name evidence="3" type="ORF">CKALI_11875</name>
</gene>
<dbReference type="AlphaFoldDB" id="A0A6B8VGE0"/>
<feature type="domain" description="Thioesterase" evidence="2">
    <location>
        <begin position="58"/>
        <end position="128"/>
    </location>
</feature>
<dbReference type="Proteomes" id="UP000427071">
    <property type="component" value="Chromosome"/>
</dbReference>
<keyword evidence="4" id="KW-1185">Reference proteome</keyword>
<dbReference type="SUPFAM" id="SSF54637">
    <property type="entry name" value="Thioesterase/thiol ester dehydrase-isomerase"/>
    <property type="match status" value="1"/>
</dbReference>
<dbReference type="NCBIfam" id="TIGR00369">
    <property type="entry name" value="unchar_dom_1"/>
    <property type="match status" value="1"/>
</dbReference>
<dbReference type="Gene3D" id="3.10.129.10">
    <property type="entry name" value="Hotdog Thioesterase"/>
    <property type="match status" value="1"/>
</dbReference>
<evidence type="ECO:0000256" key="1">
    <source>
        <dbReference type="ARBA" id="ARBA00022801"/>
    </source>
</evidence>
<name>A0A6B8VGE0_9CORY</name>
<dbReference type="InterPro" id="IPR003736">
    <property type="entry name" value="PAAI_dom"/>
</dbReference>
<dbReference type="KEGG" id="ckw:CKALI_11875"/>
<dbReference type="EMBL" id="CP046452">
    <property type="protein sequence ID" value="QGU03213.1"/>
    <property type="molecule type" value="Genomic_DNA"/>
</dbReference>
<dbReference type="EC" id="3.1.2.-" evidence="3"/>
<organism evidence="3 4">
    <name type="scientific">Corynebacterium kalinowskii</name>
    <dbReference type="NCBI Taxonomy" id="2675216"/>
    <lineage>
        <taxon>Bacteria</taxon>
        <taxon>Bacillati</taxon>
        <taxon>Actinomycetota</taxon>
        <taxon>Actinomycetes</taxon>
        <taxon>Mycobacteriales</taxon>
        <taxon>Corynebacteriaceae</taxon>
        <taxon>Corynebacterium</taxon>
    </lineage>
</organism>
<evidence type="ECO:0000259" key="2">
    <source>
        <dbReference type="Pfam" id="PF03061"/>
    </source>
</evidence>
<dbReference type="InterPro" id="IPR029069">
    <property type="entry name" value="HotDog_dom_sf"/>
</dbReference>